<reference evidence="1" key="2">
    <citation type="submission" date="2020-11" db="EMBL/GenBank/DDBJ databases">
        <authorList>
            <person name="McCartney M.A."/>
            <person name="Auch B."/>
            <person name="Kono T."/>
            <person name="Mallez S."/>
            <person name="Becker A."/>
            <person name="Gohl D.M."/>
            <person name="Silverstein K.A.T."/>
            <person name="Koren S."/>
            <person name="Bechman K.B."/>
            <person name="Herman A."/>
            <person name="Abrahante J.E."/>
            <person name="Garbe J."/>
        </authorList>
    </citation>
    <scope>NUCLEOTIDE SEQUENCE</scope>
    <source>
        <strain evidence="1">Duluth1</strain>
        <tissue evidence="1">Whole animal</tissue>
    </source>
</reference>
<dbReference type="AlphaFoldDB" id="A0A9D4MCH6"/>
<name>A0A9D4MCH6_DREPO</name>
<reference evidence="1" key="1">
    <citation type="journal article" date="2019" name="bioRxiv">
        <title>The Genome of the Zebra Mussel, Dreissena polymorpha: A Resource for Invasive Species Research.</title>
        <authorList>
            <person name="McCartney M.A."/>
            <person name="Auch B."/>
            <person name="Kono T."/>
            <person name="Mallez S."/>
            <person name="Zhang Y."/>
            <person name="Obille A."/>
            <person name="Becker A."/>
            <person name="Abrahante J.E."/>
            <person name="Garbe J."/>
            <person name="Badalamenti J.P."/>
            <person name="Herman A."/>
            <person name="Mangelson H."/>
            <person name="Liachko I."/>
            <person name="Sullivan S."/>
            <person name="Sone E.D."/>
            <person name="Koren S."/>
            <person name="Silverstein K.A.T."/>
            <person name="Beckman K.B."/>
            <person name="Gohl D.M."/>
        </authorList>
    </citation>
    <scope>NUCLEOTIDE SEQUENCE</scope>
    <source>
        <strain evidence="1">Duluth1</strain>
        <tissue evidence="1">Whole animal</tissue>
    </source>
</reference>
<accession>A0A9D4MCH6</accession>
<evidence type="ECO:0000313" key="1">
    <source>
        <dbReference type="EMBL" id="KAH3872967.1"/>
    </source>
</evidence>
<comment type="caution">
    <text evidence="1">The sequence shown here is derived from an EMBL/GenBank/DDBJ whole genome shotgun (WGS) entry which is preliminary data.</text>
</comment>
<gene>
    <name evidence="1" type="ORF">DPMN_036191</name>
</gene>
<dbReference type="EMBL" id="JAIWYP010000002">
    <property type="protein sequence ID" value="KAH3872967.1"/>
    <property type="molecule type" value="Genomic_DNA"/>
</dbReference>
<keyword evidence="2" id="KW-1185">Reference proteome</keyword>
<organism evidence="1 2">
    <name type="scientific">Dreissena polymorpha</name>
    <name type="common">Zebra mussel</name>
    <name type="synonym">Mytilus polymorpha</name>
    <dbReference type="NCBI Taxonomy" id="45954"/>
    <lineage>
        <taxon>Eukaryota</taxon>
        <taxon>Metazoa</taxon>
        <taxon>Spiralia</taxon>
        <taxon>Lophotrochozoa</taxon>
        <taxon>Mollusca</taxon>
        <taxon>Bivalvia</taxon>
        <taxon>Autobranchia</taxon>
        <taxon>Heteroconchia</taxon>
        <taxon>Euheterodonta</taxon>
        <taxon>Imparidentia</taxon>
        <taxon>Neoheterodontei</taxon>
        <taxon>Myida</taxon>
        <taxon>Dreissenoidea</taxon>
        <taxon>Dreissenidae</taxon>
        <taxon>Dreissena</taxon>
    </lineage>
</organism>
<protein>
    <submittedName>
        <fullName evidence="1">Uncharacterized protein</fullName>
    </submittedName>
</protein>
<proteinExistence type="predicted"/>
<sequence length="71" mass="7845">MGPAQCEYGSYAVCIQLCTSPAWVSTPCGQKLTCLVMRPLSLHDFIADCVSTDQTGLELRWQHMVYGSCNE</sequence>
<dbReference type="Proteomes" id="UP000828390">
    <property type="component" value="Unassembled WGS sequence"/>
</dbReference>
<evidence type="ECO:0000313" key="2">
    <source>
        <dbReference type="Proteomes" id="UP000828390"/>
    </source>
</evidence>